<evidence type="ECO:0000313" key="2">
    <source>
        <dbReference type="Proteomes" id="UP001595476"/>
    </source>
</evidence>
<dbReference type="RefSeq" id="WP_386721808.1">
    <property type="nucleotide sequence ID" value="NZ_JBHRSZ010000005.1"/>
</dbReference>
<proteinExistence type="predicted"/>
<keyword evidence="2" id="KW-1185">Reference proteome</keyword>
<protein>
    <submittedName>
        <fullName evidence="1">Uncharacterized protein</fullName>
    </submittedName>
</protein>
<sequence length="85" mass="9305">MHQDAKQEVDAIVELAVETINEVTNKYNADQQLVLERLLRKIGYLAGLGGFDLGELEASLDDGFQQGENQILDHLDAIFGTGSSD</sequence>
<comment type="caution">
    <text evidence="1">The sequence shown here is derived from an EMBL/GenBank/DDBJ whole genome shotgun (WGS) entry which is preliminary data.</text>
</comment>
<organism evidence="1 2">
    <name type="scientific">Litoribrevibacter euphylliae</name>
    <dbReference type="NCBI Taxonomy" id="1834034"/>
    <lineage>
        <taxon>Bacteria</taxon>
        <taxon>Pseudomonadati</taxon>
        <taxon>Pseudomonadota</taxon>
        <taxon>Gammaproteobacteria</taxon>
        <taxon>Oceanospirillales</taxon>
        <taxon>Oceanospirillaceae</taxon>
        <taxon>Litoribrevibacter</taxon>
    </lineage>
</organism>
<reference evidence="2" key="1">
    <citation type="journal article" date="2019" name="Int. J. Syst. Evol. Microbiol.">
        <title>The Global Catalogue of Microorganisms (GCM) 10K type strain sequencing project: providing services to taxonomists for standard genome sequencing and annotation.</title>
        <authorList>
            <consortium name="The Broad Institute Genomics Platform"/>
            <consortium name="The Broad Institute Genome Sequencing Center for Infectious Disease"/>
            <person name="Wu L."/>
            <person name="Ma J."/>
        </authorList>
    </citation>
    <scope>NUCLEOTIDE SEQUENCE [LARGE SCALE GENOMIC DNA]</scope>
    <source>
        <strain evidence="2">KCTC 52438</strain>
    </source>
</reference>
<dbReference type="EMBL" id="JBHRSZ010000005">
    <property type="protein sequence ID" value="MFC3152049.1"/>
    <property type="molecule type" value="Genomic_DNA"/>
</dbReference>
<evidence type="ECO:0000313" key="1">
    <source>
        <dbReference type="EMBL" id="MFC3152049.1"/>
    </source>
</evidence>
<accession>A0ABV7HH37</accession>
<dbReference type="Proteomes" id="UP001595476">
    <property type="component" value="Unassembled WGS sequence"/>
</dbReference>
<name>A0ABV7HH37_9GAMM</name>
<gene>
    <name evidence="1" type="ORF">ACFOEK_13485</name>
</gene>